<dbReference type="InterPro" id="IPR007833">
    <property type="entry name" value="Capsule_polysaccharide_synth"/>
</dbReference>
<evidence type="ECO:0000313" key="2">
    <source>
        <dbReference type="EMBL" id="QIL01441.1"/>
    </source>
</evidence>
<dbReference type="Proteomes" id="UP000502502">
    <property type="component" value="Chromosome"/>
</dbReference>
<accession>A0A6G7ZKD7</accession>
<name>A0A6G7ZKD7_9SPHN</name>
<sequence length="447" mass="50042">MSETRTFLFLQGPPGPLFRRLGQAMADRGVGVHRINICGGDHRDWPDATVNFRARFSQWPAFFDRYLRKHDITDLIVFGDCRPYHVSALGIAQIRGVRTHVLEEGYLRPDWMTLEPEAVNAGSTLPRSKAWFVKEAKTLPREPELPPITASFKRRARDSYWHYHSVVTGRLLRTFPHYRSHRPNSIIVEGLGWLWKFVNEGRRAAATARVLGRVEGKPLFVFPLQLSTDYQIRTHSLFPDMQSAATYVIESFAANAPGDVHLLLKTHPLDSSFFSWDRFVARLARRLGLQNRLHLIHGGDLEDIAEIARGLVCVNSTSATLALAHATPVCTVGEAIYDMPGITHQGHIDSFWAKPTPPEPGVYEAFRRVLVDRCLVRGGLASESAVQVLIESMLERLDIGAGASSEAQALPVPAEARFRGANVGDPKPSRRNGVDRHDVPKHPADPR</sequence>
<dbReference type="RefSeq" id="WP_166091953.1">
    <property type="nucleotide sequence ID" value="NZ_CP049871.1"/>
</dbReference>
<dbReference type="GO" id="GO:0015774">
    <property type="term" value="P:polysaccharide transport"/>
    <property type="evidence" value="ECO:0007669"/>
    <property type="project" value="InterPro"/>
</dbReference>
<proteinExistence type="predicted"/>
<protein>
    <submittedName>
        <fullName evidence="2">Capsular biosynthesis protein</fullName>
    </submittedName>
</protein>
<feature type="region of interest" description="Disordered" evidence="1">
    <location>
        <begin position="410"/>
        <end position="447"/>
    </location>
</feature>
<dbReference type="CDD" id="cd16441">
    <property type="entry name" value="beta_Kdo_transferase_KpsS"/>
    <property type="match status" value="1"/>
</dbReference>
<dbReference type="KEGG" id="ssin:G7078_00645"/>
<evidence type="ECO:0000313" key="3">
    <source>
        <dbReference type="Proteomes" id="UP000502502"/>
    </source>
</evidence>
<keyword evidence="3" id="KW-1185">Reference proteome</keyword>
<organism evidence="2 3">
    <name type="scientific">Sphingomonas sinipercae</name>
    <dbReference type="NCBI Taxonomy" id="2714944"/>
    <lineage>
        <taxon>Bacteria</taxon>
        <taxon>Pseudomonadati</taxon>
        <taxon>Pseudomonadota</taxon>
        <taxon>Alphaproteobacteria</taxon>
        <taxon>Sphingomonadales</taxon>
        <taxon>Sphingomonadaceae</taxon>
        <taxon>Sphingomonas</taxon>
    </lineage>
</organism>
<evidence type="ECO:0000256" key="1">
    <source>
        <dbReference type="SAM" id="MobiDB-lite"/>
    </source>
</evidence>
<gene>
    <name evidence="2" type="ORF">G7078_00645</name>
</gene>
<dbReference type="Pfam" id="PF05159">
    <property type="entry name" value="Capsule_synth"/>
    <property type="match status" value="1"/>
</dbReference>
<reference evidence="2 3" key="1">
    <citation type="submission" date="2020-03" db="EMBL/GenBank/DDBJ databases">
        <title>Sphingomonas sp. nov., isolated from fish.</title>
        <authorList>
            <person name="Hyun D.-W."/>
            <person name="Bae J.-W."/>
        </authorList>
    </citation>
    <scope>NUCLEOTIDE SEQUENCE [LARGE SCALE GENOMIC DNA]</scope>
    <source>
        <strain evidence="2 3">HDW15C</strain>
    </source>
</reference>
<dbReference type="EMBL" id="CP049871">
    <property type="protein sequence ID" value="QIL01441.1"/>
    <property type="molecule type" value="Genomic_DNA"/>
</dbReference>
<feature type="compositionally biased region" description="Basic and acidic residues" evidence="1">
    <location>
        <begin position="432"/>
        <end position="447"/>
    </location>
</feature>
<dbReference type="GO" id="GO:0000271">
    <property type="term" value="P:polysaccharide biosynthetic process"/>
    <property type="evidence" value="ECO:0007669"/>
    <property type="project" value="InterPro"/>
</dbReference>
<dbReference type="AlphaFoldDB" id="A0A6G7ZKD7"/>